<organism evidence="15 16">
    <name type="scientific">Kwoniella dendrophila CBS 6074</name>
    <dbReference type="NCBI Taxonomy" id="1295534"/>
    <lineage>
        <taxon>Eukaryota</taxon>
        <taxon>Fungi</taxon>
        <taxon>Dikarya</taxon>
        <taxon>Basidiomycota</taxon>
        <taxon>Agaricomycotina</taxon>
        <taxon>Tremellomycetes</taxon>
        <taxon>Tremellales</taxon>
        <taxon>Cryptococcaceae</taxon>
        <taxon>Kwoniella</taxon>
    </lineage>
</organism>
<proteinExistence type="inferred from homology"/>
<keyword evidence="12" id="KW-0227">DNA damage</keyword>
<dbReference type="InterPro" id="IPR036691">
    <property type="entry name" value="Endo/exonu/phosph_ase_sf"/>
</dbReference>
<feature type="site" description="Important for catalytic activity" evidence="10">
    <location>
        <position position="278"/>
    </location>
</feature>
<feature type="binding site" evidence="9">
    <location>
        <position position="203"/>
    </location>
    <ligand>
        <name>Mg(2+)</name>
        <dbReference type="ChEBI" id="CHEBI:18420"/>
        <label>1</label>
    </ligand>
</feature>
<dbReference type="Proteomes" id="UP001355207">
    <property type="component" value="Chromosome 9"/>
</dbReference>
<keyword evidence="3 11" id="KW-0863">Zinc-finger</keyword>
<reference evidence="15 16" key="1">
    <citation type="submission" date="2024-01" db="EMBL/GenBank/DDBJ databases">
        <title>Comparative genomics of Cryptococcus and Kwoniella reveals pathogenesis evolution and contrasting modes of karyotype evolution via chromosome fusion or intercentromeric recombination.</title>
        <authorList>
            <person name="Coelho M.A."/>
            <person name="David-Palma M."/>
            <person name="Shea T."/>
            <person name="Bowers K."/>
            <person name="McGinley-Smith S."/>
            <person name="Mohammad A.W."/>
            <person name="Gnirke A."/>
            <person name="Yurkov A.M."/>
            <person name="Nowrousian M."/>
            <person name="Sun S."/>
            <person name="Cuomo C.A."/>
            <person name="Heitman J."/>
        </authorList>
    </citation>
    <scope>NUCLEOTIDE SEQUENCE [LARGE SCALE GENOMIC DNA]</scope>
    <source>
        <strain evidence="15 16">CBS 6074</strain>
    </source>
</reference>
<feature type="compositionally biased region" description="Low complexity" evidence="13">
    <location>
        <begin position="579"/>
        <end position="596"/>
    </location>
</feature>
<evidence type="ECO:0000256" key="9">
    <source>
        <dbReference type="PIRSR" id="PIRSR604808-2"/>
    </source>
</evidence>
<dbReference type="PANTHER" id="PTHR22748:SF4">
    <property type="entry name" value="DNA-(APURINIC OR APYRIMIDINIC SITE) ENDONUCLEASE 2"/>
    <property type="match status" value="1"/>
</dbReference>
<dbReference type="Pfam" id="PF03372">
    <property type="entry name" value="Exo_endo_phos"/>
    <property type="match status" value="1"/>
</dbReference>
<feature type="compositionally biased region" description="Polar residues" evidence="13">
    <location>
        <begin position="530"/>
        <end position="554"/>
    </location>
</feature>
<dbReference type="InterPro" id="IPR005135">
    <property type="entry name" value="Endo/exonuclease/phosphatase"/>
</dbReference>
<keyword evidence="5" id="KW-0862">Zinc</keyword>
<keyword evidence="4" id="KW-0378">Hydrolase</keyword>
<dbReference type="GO" id="GO:0003906">
    <property type="term" value="F:DNA-(apurinic or apyrimidinic site) endonuclease activity"/>
    <property type="evidence" value="ECO:0007669"/>
    <property type="project" value="TreeGrafter"/>
</dbReference>
<evidence type="ECO:0000259" key="14">
    <source>
        <dbReference type="PROSITE" id="PS51999"/>
    </source>
</evidence>
<dbReference type="AlphaFoldDB" id="A0AAX4K4B4"/>
<protein>
    <recommendedName>
        <fullName evidence="12">DNA-(apurinic or apyrimidinic site) endonuclease</fullName>
        <ecNumber evidence="12">3.1.-.-</ecNumber>
    </recommendedName>
</protein>
<feature type="active site" description="Proton acceptor" evidence="8">
    <location>
        <position position="304"/>
    </location>
</feature>
<dbReference type="GO" id="GO:0008081">
    <property type="term" value="F:phosphoric diester hydrolase activity"/>
    <property type="evidence" value="ECO:0007669"/>
    <property type="project" value="TreeGrafter"/>
</dbReference>
<feature type="site" description="Interaction with DNA substrate" evidence="10">
    <location>
        <position position="304"/>
    </location>
</feature>
<dbReference type="Gene3D" id="3.60.10.10">
    <property type="entry name" value="Endonuclease/exonuclease/phosphatase"/>
    <property type="match status" value="1"/>
</dbReference>
<evidence type="ECO:0000256" key="3">
    <source>
        <dbReference type="ARBA" id="ARBA00022771"/>
    </source>
</evidence>
<keyword evidence="12" id="KW-0234">DNA repair</keyword>
<comment type="cofactor">
    <cofactor evidence="9 12">
        <name>Mg(2+)</name>
        <dbReference type="ChEBI" id="CHEBI:18420"/>
    </cofactor>
    <cofactor evidence="9 12">
        <name>Mn(2+)</name>
        <dbReference type="ChEBI" id="CHEBI:29035"/>
    </cofactor>
    <text evidence="9 12">Probably binds two magnesium or manganese ions per subunit.</text>
</comment>
<feature type="active site" description="Proton donor/acceptor" evidence="8">
    <location>
        <position position="203"/>
    </location>
</feature>
<feature type="binding site" evidence="9">
    <location>
        <position position="304"/>
    </location>
    <ligand>
        <name>Mg(2+)</name>
        <dbReference type="ChEBI" id="CHEBI:18420"/>
        <label>1</label>
    </ligand>
</feature>
<dbReference type="InterPro" id="IPR010666">
    <property type="entry name" value="Znf_GRF"/>
</dbReference>
<dbReference type="GeneID" id="91097292"/>
<evidence type="ECO:0000256" key="6">
    <source>
        <dbReference type="ARBA" id="ARBA00022842"/>
    </source>
</evidence>
<feature type="site" description="Transition state stabilizer" evidence="10">
    <location>
        <position position="205"/>
    </location>
</feature>
<dbReference type="GO" id="GO:0008270">
    <property type="term" value="F:zinc ion binding"/>
    <property type="evidence" value="ECO:0007669"/>
    <property type="project" value="UniProtKB-KW"/>
</dbReference>
<evidence type="ECO:0000256" key="8">
    <source>
        <dbReference type="PIRSR" id="PIRSR604808-1"/>
    </source>
</evidence>
<dbReference type="GO" id="GO:0005634">
    <property type="term" value="C:nucleus"/>
    <property type="evidence" value="ECO:0007669"/>
    <property type="project" value="TreeGrafter"/>
</dbReference>
<evidence type="ECO:0000256" key="5">
    <source>
        <dbReference type="ARBA" id="ARBA00022833"/>
    </source>
</evidence>
<gene>
    <name evidence="15" type="ORF">L201_006623</name>
</gene>
<evidence type="ECO:0000313" key="16">
    <source>
        <dbReference type="Proteomes" id="UP001355207"/>
    </source>
</evidence>
<keyword evidence="2 9" id="KW-0479">Metal-binding</keyword>
<dbReference type="GO" id="GO:0008311">
    <property type="term" value="F:double-stranded DNA 3'-5' DNA exonuclease activity"/>
    <property type="evidence" value="ECO:0007669"/>
    <property type="project" value="TreeGrafter"/>
</dbReference>
<dbReference type="EC" id="3.1.-.-" evidence="12"/>
<dbReference type="PANTHER" id="PTHR22748">
    <property type="entry name" value="AP ENDONUCLEASE"/>
    <property type="match status" value="1"/>
</dbReference>
<dbReference type="EMBL" id="CP144106">
    <property type="protein sequence ID" value="WWC91677.1"/>
    <property type="molecule type" value="Genomic_DNA"/>
</dbReference>
<evidence type="ECO:0000256" key="11">
    <source>
        <dbReference type="PROSITE-ProRule" id="PRU01343"/>
    </source>
</evidence>
<dbReference type="PROSITE" id="PS51999">
    <property type="entry name" value="ZF_GRF"/>
    <property type="match status" value="1"/>
</dbReference>
<feature type="binding site" evidence="9">
    <location>
        <position position="205"/>
    </location>
    <ligand>
        <name>Mg(2+)</name>
        <dbReference type="ChEBI" id="CHEBI:18420"/>
        <label>1</label>
    </ligand>
</feature>
<keyword evidence="6 9" id="KW-0460">Magnesium</keyword>
<feature type="region of interest" description="Disordered" evidence="13">
    <location>
        <begin position="478"/>
        <end position="497"/>
    </location>
</feature>
<feature type="binding site" evidence="9">
    <location>
        <position position="7"/>
    </location>
    <ligand>
        <name>Mg(2+)</name>
        <dbReference type="ChEBI" id="CHEBI:18420"/>
        <label>1</label>
    </ligand>
</feature>
<feature type="binding site" evidence="9">
    <location>
        <position position="44"/>
    </location>
    <ligand>
        <name>Mg(2+)</name>
        <dbReference type="ChEBI" id="CHEBI:18420"/>
        <label>1</label>
    </ligand>
</feature>
<feature type="region of interest" description="Disordered" evidence="13">
    <location>
        <begin position="372"/>
        <end position="443"/>
    </location>
</feature>
<evidence type="ECO:0000256" key="7">
    <source>
        <dbReference type="ARBA" id="ARBA00023242"/>
    </source>
</evidence>
<feature type="region of interest" description="Disordered" evidence="13">
    <location>
        <begin position="523"/>
        <end position="596"/>
    </location>
</feature>
<dbReference type="PROSITE" id="PS51435">
    <property type="entry name" value="AP_NUCLEASE_F1_4"/>
    <property type="match status" value="1"/>
</dbReference>
<keyword evidence="16" id="KW-1185">Reference proteome</keyword>
<evidence type="ECO:0000256" key="12">
    <source>
        <dbReference type="RuleBase" id="RU362131"/>
    </source>
</evidence>
<comment type="similarity">
    <text evidence="1 12">Belongs to the DNA repair enzymes AP/ExoA family.</text>
</comment>
<keyword evidence="7" id="KW-0539">Nucleus</keyword>
<evidence type="ECO:0000256" key="1">
    <source>
        <dbReference type="ARBA" id="ARBA00007092"/>
    </source>
</evidence>
<name>A0AAX4K4B4_9TREE</name>
<dbReference type="SUPFAM" id="SSF56219">
    <property type="entry name" value="DNase I-like"/>
    <property type="match status" value="1"/>
</dbReference>
<feature type="domain" description="GRF-type" evidence="14">
    <location>
        <begin position="662"/>
        <end position="723"/>
    </location>
</feature>
<evidence type="ECO:0000256" key="2">
    <source>
        <dbReference type="ARBA" id="ARBA00022723"/>
    </source>
</evidence>
<accession>A0AAX4K4B4</accession>
<feature type="compositionally biased region" description="Basic and acidic residues" evidence="13">
    <location>
        <begin position="420"/>
        <end position="429"/>
    </location>
</feature>
<dbReference type="GO" id="GO:0006284">
    <property type="term" value="P:base-excision repair"/>
    <property type="evidence" value="ECO:0007669"/>
    <property type="project" value="TreeGrafter"/>
</dbReference>
<feature type="active site" evidence="8">
    <location>
        <position position="164"/>
    </location>
</feature>
<evidence type="ECO:0000256" key="13">
    <source>
        <dbReference type="SAM" id="MobiDB-lite"/>
    </source>
</evidence>
<evidence type="ECO:0000256" key="4">
    <source>
        <dbReference type="ARBA" id="ARBA00022801"/>
    </source>
</evidence>
<feature type="compositionally biased region" description="Polar residues" evidence="13">
    <location>
        <begin position="478"/>
        <end position="493"/>
    </location>
</feature>
<evidence type="ECO:0000256" key="10">
    <source>
        <dbReference type="PIRSR" id="PIRSR604808-3"/>
    </source>
</evidence>
<dbReference type="NCBIfam" id="TIGR00633">
    <property type="entry name" value="xth"/>
    <property type="match status" value="1"/>
</dbReference>
<feature type="binding site" evidence="9">
    <location>
        <position position="303"/>
    </location>
    <ligand>
        <name>Mg(2+)</name>
        <dbReference type="ChEBI" id="CHEBI:18420"/>
        <label>1</label>
    </ligand>
</feature>
<dbReference type="RefSeq" id="XP_066078439.1">
    <property type="nucleotide sequence ID" value="XM_066222342.1"/>
</dbReference>
<dbReference type="InterPro" id="IPR004808">
    <property type="entry name" value="AP_endonuc_1"/>
</dbReference>
<sequence>MRIITWNVNVLRTCLDYHPFSSMKKKNVEGLLDELGAQIYCFQEHKTPRAKLEKSMAVPGPYDGFWTFPRSKTGYSGVCTYVDSRYCVPIKAEEGITGLLLDDSKGSTMKPPWTEDERIGSYPNTEHIVWMDDYDGKEFDPKKLDMEGRAVVCDFGLFVLFNLYCPNETNDTRRPYKMNFLECLQRRVKALQAAGRQVIIVGDINIMRAPIDSGEGGIRTSAEQHYEHPARRILDDWCFPKGDLVDVVRESWPNRDDMFTCWNQKLDARSANYGSRIDLILCTPGLRPWIKGGDILNKVYGSDHCPVYIDLHESINDPEKGELHLEDMLNPKDRPLSTAPIYPNDVPREAPEPPRFATKFFDEFSGRQTTLKSFFGGGGANNGTSNTLQKANGQVKMKSEPSPSPTPSRMTATPAPVDLTEGHSAETGKKSTQLPPPTIDDSTTSTPFNLARAAFDSIDTDLEAGPTIIKTLSSPRLPSVTRQISSPQTQLSEHQAIDMTIDDEIETSPVIVKSETTKTKLLAKQRHGKNTNAKNSNPSASQTKLSSFFSQPTIPSKAKRKTSPSPSPSAVQPRTKSARTSIPSTSSPSRSPSISSHADHIDLLTNIDCNEDNKEVHSGWSEQEDNLINQAIIQAEADRKAKNDSAKPVWGNLFAKKLPPVCTVHQKPCKDFLVNKPGPNKGKRFWLCSLPVGAGYDTGRSKRPREDVNHKFRCDFFLWDSANSRKEKVIDPDHKTYGEEREV</sequence>
<evidence type="ECO:0000313" key="15">
    <source>
        <dbReference type="EMBL" id="WWC91677.1"/>
    </source>
</evidence>
<keyword evidence="9" id="KW-0464">Manganese</keyword>